<accession>A0AB40BBB0</accession>
<dbReference type="InterPro" id="IPR046960">
    <property type="entry name" value="PPR_At4g14850-like_plant"/>
</dbReference>
<dbReference type="Gene3D" id="1.25.40.10">
    <property type="entry name" value="Tetratricopeptide repeat domain"/>
    <property type="match status" value="4"/>
</dbReference>
<feature type="repeat" description="PPR" evidence="2">
    <location>
        <begin position="236"/>
        <end position="270"/>
    </location>
</feature>
<dbReference type="RefSeq" id="XP_039124570.1">
    <property type="nucleotide sequence ID" value="XM_039268636.1"/>
</dbReference>
<organism evidence="4 5">
    <name type="scientific">Dioscorea cayennensis subsp. rotundata</name>
    <name type="common">White Guinea yam</name>
    <name type="synonym">Dioscorea rotundata</name>
    <dbReference type="NCBI Taxonomy" id="55577"/>
    <lineage>
        <taxon>Eukaryota</taxon>
        <taxon>Viridiplantae</taxon>
        <taxon>Streptophyta</taxon>
        <taxon>Embryophyta</taxon>
        <taxon>Tracheophyta</taxon>
        <taxon>Spermatophyta</taxon>
        <taxon>Magnoliopsida</taxon>
        <taxon>Liliopsida</taxon>
        <taxon>Dioscoreales</taxon>
        <taxon>Dioscoreaceae</taxon>
        <taxon>Dioscorea</taxon>
    </lineage>
</organism>
<evidence type="ECO:0000259" key="3">
    <source>
        <dbReference type="Pfam" id="PF14432"/>
    </source>
</evidence>
<keyword evidence="1" id="KW-0677">Repeat</keyword>
<keyword evidence="4" id="KW-1185">Reference proteome</keyword>
<dbReference type="InterPro" id="IPR032867">
    <property type="entry name" value="DYW_dom"/>
</dbReference>
<dbReference type="Pfam" id="PF20431">
    <property type="entry name" value="E_motif"/>
    <property type="match status" value="1"/>
</dbReference>
<evidence type="ECO:0000256" key="2">
    <source>
        <dbReference type="PROSITE-ProRule" id="PRU00708"/>
    </source>
</evidence>
<dbReference type="InterPro" id="IPR002885">
    <property type="entry name" value="PPR_rpt"/>
</dbReference>
<dbReference type="InterPro" id="IPR011990">
    <property type="entry name" value="TPR-like_helical_dom_sf"/>
</dbReference>
<dbReference type="Proteomes" id="UP001515500">
    <property type="component" value="Chromosome 5"/>
</dbReference>
<name>A0AB40BBB0_DIOCR</name>
<feature type="repeat" description="PPR" evidence="2">
    <location>
        <begin position="135"/>
        <end position="169"/>
    </location>
</feature>
<evidence type="ECO:0000256" key="1">
    <source>
        <dbReference type="ARBA" id="ARBA00022737"/>
    </source>
</evidence>
<feature type="domain" description="DYW" evidence="3">
    <location>
        <begin position="667"/>
        <end position="757"/>
    </location>
</feature>
<dbReference type="GeneID" id="120260995"/>
<proteinExistence type="predicted"/>
<dbReference type="Pfam" id="PF13041">
    <property type="entry name" value="PPR_2"/>
    <property type="match status" value="2"/>
</dbReference>
<dbReference type="PANTHER" id="PTHR47926:SF480">
    <property type="entry name" value="TETRATRICOPEPTIDE REPEAT-LIKE SUPERFAMILY PROTEIN ISOFORM 1"/>
    <property type="match status" value="1"/>
</dbReference>
<protein>
    <submittedName>
        <fullName evidence="5">Pentatricopeptide repeat-containing protein At5g52630 isoform X1</fullName>
    </submittedName>
</protein>
<dbReference type="Pfam" id="PF01535">
    <property type="entry name" value="PPR"/>
    <property type="match status" value="5"/>
</dbReference>
<evidence type="ECO:0000313" key="5">
    <source>
        <dbReference type="RefSeq" id="XP_039124570.1"/>
    </source>
</evidence>
<evidence type="ECO:0000313" key="4">
    <source>
        <dbReference type="Proteomes" id="UP001515500"/>
    </source>
</evidence>
<dbReference type="InterPro" id="IPR046848">
    <property type="entry name" value="E_motif"/>
</dbReference>
<reference evidence="5" key="1">
    <citation type="submission" date="2025-08" db="UniProtKB">
        <authorList>
            <consortium name="RefSeq"/>
        </authorList>
    </citation>
    <scope>IDENTIFICATION</scope>
</reference>
<feature type="repeat" description="PPR" evidence="2">
    <location>
        <begin position="449"/>
        <end position="483"/>
    </location>
</feature>
<dbReference type="Pfam" id="PF14432">
    <property type="entry name" value="DYW_deaminase"/>
    <property type="match status" value="1"/>
</dbReference>
<dbReference type="PROSITE" id="PS51375">
    <property type="entry name" value="PPR"/>
    <property type="match status" value="3"/>
</dbReference>
<dbReference type="FunFam" id="1.25.40.10:FF:000343">
    <property type="entry name" value="Pentatricopeptide repeat-containing protein At3g58590"/>
    <property type="match status" value="1"/>
</dbReference>
<dbReference type="FunFam" id="1.25.40.10:FF:001093">
    <property type="entry name" value="Pentatricopeptide repeat-containing protein At2g34400"/>
    <property type="match status" value="1"/>
</dbReference>
<dbReference type="PANTHER" id="PTHR47926">
    <property type="entry name" value="PENTATRICOPEPTIDE REPEAT-CONTAINING PROTEIN"/>
    <property type="match status" value="1"/>
</dbReference>
<dbReference type="GO" id="GO:0003723">
    <property type="term" value="F:RNA binding"/>
    <property type="evidence" value="ECO:0007669"/>
    <property type="project" value="InterPro"/>
</dbReference>
<dbReference type="AlphaFoldDB" id="A0AB40BBB0"/>
<dbReference type="GO" id="GO:0008270">
    <property type="term" value="F:zinc ion binding"/>
    <property type="evidence" value="ECO:0007669"/>
    <property type="project" value="InterPro"/>
</dbReference>
<gene>
    <name evidence="5" type="primary">LOC120260995</name>
</gene>
<dbReference type="NCBIfam" id="TIGR00756">
    <property type="entry name" value="PPR"/>
    <property type="match status" value="4"/>
</dbReference>
<sequence>MASLPSIVINGTLHRLEPDLRKLSPTSLPAEKGFSYQRSTAAPESFSEASQPLTIQEALSFIGEGSRVEPALYVPLLQQCIEYRSLSETECIHGHIIKTGLREEVFLSTSLVNVYMKCGAVDYARNLFEKIPQRNIFTWTALITGYVHNGQPENGMVVFVQLLESGVYPTYYTLGAVLSACSASYSIEFGEQVHGYIIKFGLESATSMGNSLCSLYSKCGSLELSVKAFGRIPDKNVISWTTVITACGDNGDADLGLRLFVDMISEDTVPNEFTLTSAMSLCCSAHAFDLGKQVHSLCVKYGCDSSLPVRNSIMYLYLKRGELDEARRLFDSMETVSLITWNAMIAGHAELMDMAKNDATAHKSGIEALKMFRRLHRSGLKPDLFSFSSVLRVCSGLVALEQGEQVHGQAIKSGFLADVVVSSALVNMYNKCGSIDKASKAFVEMNTRTLISWTSMISAYSQHGRAKEAIQLFEQMRLAGVRPNHVTFVGVLSACAHAGMVSEAQHYFNVMRNEYGIKPVMDHYACMVDMYVRLGCLESAFDFVKCMAFEPNEIIWSILIAGCRSHGNMELAFYASERLLELIPKATETYVLLLNMYVAAERWQDVSRVRKLMKDEKIGVVRDRSWVNIKDRVYFFRANDRSHFQSDRMYELLEDLLERAKRLGYVPYKNADVSDDEKEEKAASGSTLHHSERLAIAFGLLNMPKGAPVRVVKNITMCRDCHSSAKFFSILTGREIIVRDSKRLHNFKDGRCSCGDFGALLQRSHLFEVFLFLLQTQGSRACYGLRSSCSLCFLVFISHKFKGFTFLKFLLLFIYKFLDAALVRL</sequence>
<dbReference type="FunFam" id="1.25.40.10:FF:000227">
    <property type="entry name" value="Pentatricopeptide repeat-containing protein At3g13880"/>
    <property type="match status" value="1"/>
</dbReference>
<dbReference type="GO" id="GO:0009451">
    <property type="term" value="P:RNA modification"/>
    <property type="evidence" value="ECO:0007669"/>
    <property type="project" value="InterPro"/>
</dbReference>
<dbReference type="SUPFAM" id="SSF48452">
    <property type="entry name" value="TPR-like"/>
    <property type="match status" value="1"/>
</dbReference>